<dbReference type="RefSeq" id="WP_209291640.1">
    <property type="nucleotide sequence ID" value="NZ_CP072480.1"/>
</dbReference>
<evidence type="ECO:0000313" key="2">
    <source>
        <dbReference type="Proteomes" id="UP001164544"/>
    </source>
</evidence>
<accession>A0AAQ2WWP7</accession>
<dbReference type="Proteomes" id="UP001164544">
    <property type="component" value="Plasmid p410-lp97"/>
</dbReference>
<proteinExistence type="predicted"/>
<sequence>MSRIKKTYNDYIVYFKECRLNDAEIAKELGVSRVNVGKMRLKWEAHKNDSKYIGISKLTISENTFNNTLARSLETETHANRLKNQVEIEKNNIALTFLSSFNRYCQLELQDDVKQADKLHNEILKYK</sequence>
<dbReference type="AlphaFoldDB" id="A0AAQ2WWP7"/>
<evidence type="ECO:0000313" key="1">
    <source>
        <dbReference type="EMBL" id="WAZ91392.1"/>
    </source>
</evidence>
<organism evidence="1 2">
    <name type="scientific">Borrelia miyamotoi</name>
    <dbReference type="NCBI Taxonomy" id="47466"/>
    <lineage>
        <taxon>Bacteria</taxon>
        <taxon>Pseudomonadati</taxon>
        <taxon>Spirochaetota</taxon>
        <taxon>Spirochaetia</taxon>
        <taxon>Spirochaetales</taxon>
        <taxon>Borreliaceae</taxon>
        <taxon>Borrelia</taxon>
    </lineage>
</organism>
<dbReference type="InterPro" id="IPR006739">
    <property type="entry name" value="DUF603"/>
</dbReference>
<gene>
    <name evidence="1" type="ORF">O5398_04470</name>
</gene>
<geneLocation type="plasmid" evidence="1 2">
    <name>p410-lp97</name>
</geneLocation>
<dbReference type="Pfam" id="PF04645">
    <property type="entry name" value="DUF603"/>
    <property type="match status" value="1"/>
</dbReference>
<reference evidence="1" key="1">
    <citation type="submission" date="2022-12" db="EMBL/GenBank/DDBJ databases">
        <title>B. miyamotoi WGS.</title>
        <authorList>
            <person name="Kuleshov K.V."/>
            <person name="Hoornstra D."/>
            <person name="Hovius J.W."/>
            <person name="Platonov A.E."/>
            <person name="Telford S.R. III."/>
        </authorList>
    </citation>
    <scope>NUCLEOTIDE SEQUENCE</scope>
    <source>
        <strain evidence="1">410</strain>
        <plasmid evidence="1">p410-lp97</plasmid>
    </source>
</reference>
<name>A0AAQ2WWP7_9SPIR</name>
<dbReference type="EMBL" id="CP114638">
    <property type="protein sequence ID" value="WAZ91392.1"/>
    <property type="molecule type" value="Genomic_DNA"/>
</dbReference>
<protein>
    <submittedName>
        <fullName evidence="1">DUF603 domain-containing protein</fullName>
    </submittedName>
</protein>
<keyword evidence="1" id="KW-0614">Plasmid</keyword>